<dbReference type="Gramene" id="Potri.002G146750.1.v4.1">
    <property type="protein sequence ID" value="Potri.002G146750.1.v4.1"/>
    <property type="gene ID" value="Potri.002G146750.v4.1"/>
</dbReference>
<keyword evidence="2" id="KW-1185">Reference proteome</keyword>
<gene>
    <name evidence="1" type="ORF">POPTR_002G146750</name>
</gene>
<dbReference type="Proteomes" id="UP000006729">
    <property type="component" value="Chromosome 2"/>
</dbReference>
<protein>
    <submittedName>
        <fullName evidence="1">Uncharacterized protein</fullName>
    </submittedName>
</protein>
<sequence>MLKVHFTQLYIELFLPCFRIAQNNWLLYSLILKSKMQTSCFVHLFSPGRFGDLKPPLHRLCARRCLSFLLARVKLTHTVLRFLVRLLPLFSSGKREQQNRSIENLRCSKKFRDARFCVDNFRLRDLDFVCSVYVYQKLKER</sequence>
<organism evidence="1 2">
    <name type="scientific">Populus trichocarpa</name>
    <name type="common">Western balsam poplar</name>
    <name type="synonym">Populus balsamifera subsp. trichocarpa</name>
    <dbReference type="NCBI Taxonomy" id="3694"/>
    <lineage>
        <taxon>Eukaryota</taxon>
        <taxon>Viridiplantae</taxon>
        <taxon>Streptophyta</taxon>
        <taxon>Embryophyta</taxon>
        <taxon>Tracheophyta</taxon>
        <taxon>Spermatophyta</taxon>
        <taxon>Magnoliopsida</taxon>
        <taxon>eudicotyledons</taxon>
        <taxon>Gunneridae</taxon>
        <taxon>Pentapetalae</taxon>
        <taxon>rosids</taxon>
        <taxon>fabids</taxon>
        <taxon>Malpighiales</taxon>
        <taxon>Salicaceae</taxon>
        <taxon>Saliceae</taxon>
        <taxon>Populus</taxon>
    </lineage>
</organism>
<reference evidence="1 2" key="1">
    <citation type="journal article" date="2006" name="Science">
        <title>The genome of black cottonwood, Populus trichocarpa (Torr. &amp; Gray).</title>
        <authorList>
            <person name="Tuskan G.A."/>
            <person name="Difazio S."/>
            <person name="Jansson S."/>
            <person name="Bohlmann J."/>
            <person name="Grigoriev I."/>
            <person name="Hellsten U."/>
            <person name="Putnam N."/>
            <person name="Ralph S."/>
            <person name="Rombauts S."/>
            <person name="Salamov A."/>
            <person name="Schein J."/>
            <person name="Sterck L."/>
            <person name="Aerts A."/>
            <person name="Bhalerao R.R."/>
            <person name="Bhalerao R.P."/>
            <person name="Blaudez D."/>
            <person name="Boerjan W."/>
            <person name="Brun A."/>
            <person name="Brunner A."/>
            <person name="Busov V."/>
            <person name="Campbell M."/>
            <person name="Carlson J."/>
            <person name="Chalot M."/>
            <person name="Chapman J."/>
            <person name="Chen G.L."/>
            <person name="Cooper D."/>
            <person name="Coutinho P.M."/>
            <person name="Couturier J."/>
            <person name="Covert S."/>
            <person name="Cronk Q."/>
            <person name="Cunningham R."/>
            <person name="Davis J."/>
            <person name="Degroeve S."/>
            <person name="Dejardin A."/>
            <person name="Depamphilis C."/>
            <person name="Detter J."/>
            <person name="Dirks B."/>
            <person name="Dubchak I."/>
            <person name="Duplessis S."/>
            <person name="Ehlting J."/>
            <person name="Ellis B."/>
            <person name="Gendler K."/>
            <person name="Goodstein D."/>
            <person name="Gribskov M."/>
            <person name="Grimwood J."/>
            <person name="Groover A."/>
            <person name="Gunter L."/>
            <person name="Hamberger B."/>
            <person name="Heinze B."/>
            <person name="Helariutta Y."/>
            <person name="Henrissat B."/>
            <person name="Holligan D."/>
            <person name="Holt R."/>
            <person name="Huang W."/>
            <person name="Islam-Faridi N."/>
            <person name="Jones S."/>
            <person name="Jones-Rhoades M."/>
            <person name="Jorgensen R."/>
            <person name="Joshi C."/>
            <person name="Kangasjarvi J."/>
            <person name="Karlsson J."/>
            <person name="Kelleher C."/>
            <person name="Kirkpatrick R."/>
            <person name="Kirst M."/>
            <person name="Kohler A."/>
            <person name="Kalluri U."/>
            <person name="Larimer F."/>
            <person name="Leebens-Mack J."/>
            <person name="Leple J.C."/>
            <person name="Locascio P."/>
            <person name="Lou Y."/>
            <person name="Lucas S."/>
            <person name="Martin F."/>
            <person name="Montanini B."/>
            <person name="Napoli C."/>
            <person name="Nelson D.R."/>
            <person name="Nelson C."/>
            <person name="Nieminen K."/>
            <person name="Nilsson O."/>
            <person name="Pereda V."/>
            <person name="Peter G."/>
            <person name="Philippe R."/>
            <person name="Pilate G."/>
            <person name="Poliakov A."/>
            <person name="Razumovskaya J."/>
            <person name="Richardson P."/>
            <person name="Rinaldi C."/>
            <person name="Ritland K."/>
            <person name="Rouze P."/>
            <person name="Ryaboy D."/>
            <person name="Schmutz J."/>
            <person name="Schrader J."/>
            <person name="Segerman B."/>
            <person name="Shin H."/>
            <person name="Siddiqui A."/>
            <person name="Sterky F."/>
            <person name="Terry A."/>
            <person name="Tsai C.J."/>
            <person name="Uberbacher E."/>
            <person name="Unneberg P."/>
            <person name="Vahala J."/>
            <person name="Wall K."/>
            <person name="Wessler S."/>
            <person name="Yang G."/>
            <person name="Yin T."/>
            <person name="Douglas C."/>
            <person name="Marra M."/>
            <person name="Sandberg G."/>
            <person name="Van de Peer Y."/>
            <person name="Rokhsar D."/>
        </authorList>
    </citation>
    <scope>NUCLEOTIDE SEQUENCE [LARGE SCALE GENOMIC DNA]</scope>
    <source>
        <strain evidence="2">cv. Nisqually</strain>
    </source>
</reference>
<accession>A0A3N7FJ50</accession>
<dbReference type="EMBL" id="CM009291">
    <property type="protein sequence ID" value="RQO86981.1"/>
    <property type="molecule type" value="Genomic_DNA"/>
</dbReference>
<evidence type="ECO:0000313" key="1">
    <source>
        <dbReference type="EMBL" id="RQO86981.1"/>
    </source>
</evidence>
<dbReference type="InParanoid" id="A0A3N7FJ50"/>
<evidence type="ECO:0000313" key="2">
    <source>
        <dbReference type="Proteomes" id="UP000006729"/>
    </source>
</evidence>
<name>A0A3N7FJ50_POPTR</name>
<proteinExistence type="predicted"/>
<dbReference type="AlphaFoldDB" id="A0A3N7FJ50"/>